<comment type="caution">
    <text evidence="2">The sequence shown here is derived from an EMBL/GenBank/DDBJ whole genome shotgun (WGS) entry which is preliminary data.</text>
</comment>
<protein>
    <submittedName>
        <fullName evidence="2">Uncharacterized protein</fullName>
    </submittedName>
</protein>
<evidence type="ECO:0000256" key="1">
    <source>
        <dbReference type="SAM" id="MobiDB-lite"/>
    </source>
</evidence>
<keyword evidence="3" id="KW-1185">Reference proteome</keyword>
<dbReference type="Proteomes" id="UP000055024">
    <property type="component" value="Unassembled WGS sequence"/>
</dbReference>
<evidence type="ECO:0000313" key="3">
    <source>
        <dbReference type="Proteomes" id="UP000055024"/>
    </source>
</evidence>
<evidence type="ECO:0000313" key="2">
    <source>
        <dbReference type="EMBL" id="KRZ11242.1"/>
    </source>
</evidence>
<accession>A0A0V1HL35</accession>
<dbReference type="AlphaFoldDB" id="A0A0V1HL35"/>
<organism evidence="2 3">
    <name type="scientific">Trichinella zimbabwensis</name>
    <dbReference type="NCBI Taxonomy" id="268475"/>
    <lineage>
        <taxon>Eukaryota</taxon>
        <taxon>Metazoa</taxon>
        <taxon>Ecdysozoa</taxon>
        <taxon>Nematoda</taxon>
        <taxon>Enoplea</taxon>
        <taxon>Dorylaimia</taxon>
        <taxon>Trichinellida</taxon>
        <taxon>Trichinellidae</taxon>
        <taxon>Trichinella</taxon>
    </lineage>
</organism>
<gene>
    <name evidence="2" type="ORF">T11_10852</name>
</gene>
<sequence>MSSGPAKSTPTFTNGGGAFSEDLFDRAPAPENPEPLPEGGVRLFHTCVQLPQVLTPYQQFSQPSSLRKQGWLFCFFIEMGSA</sequence>
<proteinExistence type="predicted"/>
<dbReference type="EMBL" id="JYDP01000051">
    <property type="protein sequence ID" value="KRZ11242.1"/>
    <property type="molecule type" value="Genomic_DNA"/>
</dbReference>
<dbReference type="OrthoDB" id="10563672at2759"/>
<name>A0A0V1HL35_9BILA</name>
<feature type="region of interest" description="Disordered" evidence="1">
    <location>
        <begin position="1"/>
        <end position="40"/>
    </location>
</feature>
<reference evidence="2 3" key="1">
    <citation type="submission" date="2015-01" db="EMBL/GenBank/DDBJ databases">
        <title>Evolution of Trichinella species and genotypes.</title>
        <authorList>
            <person name="Korhonen P.K."/>
            <person name="Edoardo P."/>
            <person name="Giuseppe L.R."/>
            <person name="Gasser R.B."/>
        </authorList>
    </citation>
    <scope>NUCLEOTIDE SEQUENCE [LARGE SCALE GENOMIC DNA]</scope>
    <source>
        <strain evidence="2">ISS1029</strain>
    </source>
</reference>
<feature type="compositionally biased region" description="Polar residues" evidence="1">
    <location>
        <begin position="1"/>
        <end position="13"/>
    </location>
</feature>